<feature type="transmembrane region" description="Helical" evidence="5">
    <location>
        <begin position="134"/>
        <end position="155"/>
    </location>
</feature>
<organism evidence="7 8">
    <name type="scientific">Primorskyibacter flagellatus</name>
    <dbReference type="NCBI Taxonomy" id="1387277"/>
    <lineage>
        <taxon>Bacteria</taxon>
        <taxon>Pseudomonadati</taxon>
        <taxon>Pseudomonadota</taxon>
        <taxon>Alphaproteobacteria</taxon>
        <taxon>Rhodobacterales</taxon>
        <taxon>Roseobacteraceae</taxon>
        <taxon>Primorskyibacter</taxon>
    </lineage>
</organism>
<feature type="domain" description="Yip1" evidence="6">
    <location>
        <begin position="15"/>
        <end position="180"/>
    </location>
</feature>
<evidence type="ECO:0000256" key="3">
    <source>
        <dbReference type="ARBA" id="ARBA00022989"/>
    </source>
</evidence>
<evidence type="ECO:0000256" key="5">
    <source>
        <dbReference type="SAM" id="Phobius"/>
    </source>
</evidence>
<protein>
    <recommendedName>
        <fullName evidence="6">Yip1 domain-containing protein</fullName>
    </recommendedName>
</protein>
<comment type="caution">
    <text evidence="7">The sequence shown here is derived from an EMBL/GenBank/DDBJ whole genome shotgun (WGS) entry which is preliminary data.</text>
</comment>
<dbReference type="AlphaFoldDB" id="A0A917A3U9"/>
<dbReference type="InterPro" id="IPR006977">
    <property type="entry name" value="Yip1_dom"/>
</dbReference>
<keyword evidence="2 5" id="KW-0812">Transmembrane</keyword>
<feature type="transmembrane region" description="Helical" evidence="5">
    <location>
        <begin position="167"/>
        <end position="188"/>
    </location>
</feature>
<evidence type="ECO:0000256" key="1">
    <source>
        <dbReference type="ARBA" id="ARBA00004141"/>
    </source>
</evidence>
<dbReference type="GO" id="GO:0016020">
    <property type="term" value="C:membrane"/>
    <property type="evidence" value="ECO:0007669"/>
    <property type="project" value="UniProtKB-SubCell"/>
</dbReference>
<dbReference type="RefSeq" id="WP_188476596.1">
    <property type="nucleotide sequence ID" value="NZ_BMFJ01000001.1"/>
</dbReference>
<keyword evidence="8" id="KW-1185">Reference proteome</keyword>
<evidence type="ECO:0000313" key="8">
    <source>
        <dbReference type="Proteomes" id="UP000612855"/>
    </source>
</evidence>
<evidence type="ECO:0000259" key="6">
    <source>
        <dbReference type="Pfam" id="PF04893"/>
    </source>
</evidence>
<feature type="transmembrane region" description="Helical" evidence="5">
    <location>
        <begin position="32"/>
        <end position="51"/>
    </location>
</feature>
<name>A0A917A3U9_9RHOB</name>
<evidence type="ECO:0000256" key="4">
    <source>
        <dbReference type="ARBA" id="ARBA00023136"/>
    </source>
</evidence>
<gene>
    <name evidence="7" type="ORF">GCM10011360_10320</name>
</gene>
<comment type="subcellular location">
    <subcellularLocation>
        <location evidence="1">Membrane</location>
        <topology evidence="1">Multi-pass membrane protein</topology>
    </subcellularLocation>
</comment>
<keyword evidence="3 5" id="KW-1133">Transmembrane helix</keyword>
<dbReference type="EMBL" id="BMFJ01000001">
    <property type="protein sequence ID" value="GGE23694.1"/>
    <property type="molecule type" value="Genomic_DNA"/>
</dbReference>
<keyword evidence="4 5" id="KW-0472">Membrane</keyword>
<sequence length="196" mass="20333">MTWDEVKGLAVETVVTPAGAARRVVAYAAPTGLLWQALAVVAVLHGIYYGLLLPGAARSGLVSPALANAPLIVAACIFAFFALMVLLLAHAGRFLGGVADVPAMLKVTIWLQALRLLAQVAISAISVISPLIGWLGMLVVGIWGLWVLLSFIATAHGFEIIKAVGTLVMAFIVLILVMSILTAVAGFAPPTPTGDI</sequence>
<evidence type="ECO:0000313" key="7">
    <source>
        <dbReference type="EMBL" id="GGE23694.1"/>
    </source>
</evidence>
<reference evidence="8" key="1">
    <citation type="journal article" date="2019" name="Int. J. Syst. Evol. Microbiol.">
        <title>The Global Catalogue of Microorganisms (GCM) 10K type strain sequencing project: providing services to taxonomists for standard genome sequencing and annotation.</title>
        <authorList>
            <consortium name="The Broad Institute Genomics Platform"/>
            <consortium name="The Broad Institute Genome Sequencing Center for Infectious Disease"/>
            <person name="Wu L."/>
            <person name="Ma J."/>
        </authorList>
    </citation>
    <scope>NUCLEOTIDE SEQUENCE [LARGE SCALE GENOMIC DNA]</scope>
    <source>
        <strain evidence="8">CGMCC 1.12664</strain>
    </source>
</reference>
<proteinExistence type="predicted"/>
<evidence type="ECO:0000256" key="2">
    <source>
        <dbReference type="ARBA" id="ARBA00022692"/>
    </source>
</evidence>
<accession>A0A917A3U9</accession>
<feature type="transmembrane region" description="Helical" evidence="5">
    <location>
        <begin position="71"/>
        <end position="95"/>
    </location>
</feature>
<dbReference type="Proteomes" id="UP000612855">
    <property type="component" value="Unassembled WGS sequence"/>
</dbReference>
<dbReference type="Pfam" id="PF04893">
    <property type="entry name" value="Yip1"/>
    <property type="match status" value="1"/>
</dbReference>